<dbReference type="InterPro" id="IPR052895">
    <property type="entry name" value="HetReg/Transcr_Mod"/>
</dbReference>
<sequence length="159" mass="17552">MSKTPLVLRRKTAVADSEDLPYEDMPLSAGQIRLLRLNAGQEADQLNGELIVTSLEELPPRQKAGTAAQTDPIDPEKYVCFDAISYVWGQSTFTDTFFTPQGSIPITASLASILRRLRDKKTSHLYWADGLCVNQSDLAEKEVQVSLMGIIYSSAIMLS</sequence>
<dbReference type="Proteomes" id="UP000544095">
    <property type="component" value="Unassembled WGS sequence"/>
</dbReference>
<accession>A0A8H5NQ63</accession>
<evidence type="ECO:0000313" key="2">
    <source>
        <dbReference type="EMBL" id="KAF5573939.1"/>
    </source>
</evidence>
<proteinExistence type="predicted"/>
<comment type="caution">
    <text evidence="2">The sequence shown here is derived from an EMBL/GenBank/DDBJ whole genome shotgun (WGS) entry which is preliminary data.</text>
</comment>
<protein>
    <submittedName>
        <fullName evidence="2">Heterokaryon incompatibility 6 OR allele</fullName>
    </submittedName>
</protein>
<dbReference type="InterPro" id="IPR010730">
    <property type="entry name" value="HET"/>
</dbReference>
<dbReference type="Pfam" id="PF06985">
    <property type="entry name" value="HET"/>
    <property type="match status" value="1"/>
</dbReference>
<gene>
    <name evidence="2" type="ORF">FPANT_12031</name>
</gene>
<dbReference type="PANTHER" id="PTHR24148">
    <property type="entry name" value="ANKYRIN REPEAT DOMAIN-CONTAINING PROTEIN 39 HOMOLOG-RELATED"/>
    <property type="match status" value="1"/>
</dbReference>
<evidence type="ECO:0000313" key="3">
    <source>
        <dbReference type="Proteomes" id="UP000544095"/>
    </source>
</evidence>
<feature type="domain" description="Heterokaryon incompatibility" evidence="1">
    <location>
        <begin position="81"/>
        <end position="156"/>
    </location>
</feature>
<dbReference type="PANTHER" id="PTHR24148:SF80">
    <property type="entry name" value="HETEROKARYON INCOMPATIBILITY DOMAIN-CONTAINING PROTEIN"/>
    <property type="match status" value="1"/>
</dbReference>
<evidence type="ECO:0000259" key="1">
    <source>
        <dbReference type="Pfam" id="PF06985"/>
    </source>
</evidence>
<dbReference type="EMBL" id="JAAOAR010000768">
    <property type="protein sequence ID" value="KAF5573939.1"/>
    <property type="molecule type" value="Genomic_DNA"/>
</dbReference>
<name>A0A8H5NQ63_9HYPO</name>
<keyword evidence="3" id="KW-1185">Reference proteome</keyword>
<dbReference type="AlphaFoldDB" id="A0A8H5NQ63"/>
<organism evidence="2 3">
    <name type="scientific">Fusarium pseudoanthophilum</name>
    <dbReference type="NCBI Taxonomy" id="48495"/>
    <lineage>
        <taxon>Eukaryota</taxon>
        <taxon>Fungi</taxon>
        <taxon>Dikarya</taxon>
        <taxon>Ascomycota</taxon>
        <taxon>Pezizomycotina</taxon>
        <taxon>Sordariomycetes</taxon>
        <taxon>Hypocreomycetidae</taxon>
        <taxon>Hypocreales</taxon>
        <taxon>Nectriaceae</taxon>
        <taxon>Fusarium</taxon>
        <taxon>Fusarium fujikuroi species complex</taxon>
    </lineage>
</organism>
<reference evidence="2 3" key="1">
    <citation type="submission" date="2020-05" db="EMBL/GenBank/DDBJ databases">
        <title>Identification and distribution of gene clusters putatively required for synthesis of sphingolipid metabolism inhibitors in phylogenetically diverse species of the filamentous fungus Fusarium.</title>
        <authorList>
            <person name="Kim H.-S."/>
            <person name="Busman M."/>
            <person name="Brown D.W."/>
            <person name="Divon H."/>
            <person name="Uhlig S."/>
            <person name="Proctor R.H."/>
        </authorList>
    </citation>
    <scope>NUCLEOTIDE SEQUENCE [LARGE SCALE GENOMIC DNA]</scope>
    <source>
        <strain evidence="2 3">NRRL 25211</strain>
    </source>
</reference>